<sequence>MANFLEISTVSLIMLTIVRAVKVSFYEMCAGNEKGWVHYLAKAEKGLVCYTFVKVDLAEFAKFDMSSAYNFRRSICLNMCPVHESVTIHDQKDVTNIAAAIKYFESVSSKDTVPRYYDVGYRYRARLWVDYSPVTYKQYVESFEKSASKSAECFHFDPSKCKR</sequence>
<reference evidence="2 3" key="2">
    <citation type="submission" date="2018-11" db="EMBL/GenBank/DDBJ databases">
        <authorList>
            <consortium name="Pathogen Informatics"/>
        </authorList>
    </citation>
    <scope>NUCLEOTIDE SEQUENCE [LARGE SCALE GENOMIC DNA]</scope>
</reference>
<proteinExistence type="predicted"/>
<dbReference type="AlphaFoldDB" id="A0A183V9F8"/>
<organism evidence="3 4">
    <name type="scientific">Toxocara canis</name>
    <name type="common">Canine roundworm</name>
    <dbReference type="NCBI Taxonomy" id="6265"/>
    <lineage>
        <taxon>Eukaryota</taxon>
        <taxon>Metazoa</taxon>
        <taxon>Ecdysozoa</taxon>
        <taxon>Nematoda</taxon>
        <taxon>Chromadorea</taxon>
        <taxon>Rhabditida</taxon>
        <taxon>Spirurina</taxon>
        <taxon>Ascaridomorpha</taxon>
        <taxon>Ascaridoidea</taxon>
        <taxon>Toxocaridae</taxon>
        <taxon>Toxocara</taxon>
    </lineage>
</organism>
<accession>A0A183V9F8</accession>
<dbReference type="EMBL" id="UYWY01024380">
    <property type="protein sequence ID" value="VDM48699.1"/>
    <property type="molecule type" value="Genomic_DNA"/>
</dbReference>
<keyword evidence="3" id="KW-1185">Reference proteome</keyword>
<evidence type="ECO:0000313" key="3">
    <source>
        <dbReference type="Proteomes" id="UP000050794"/>
    </source>
</evidence>
<evidence type="ECO:0000256" key="1">
    <source>
        <dbReference type="SAM" id="SignalP"/>
    </source>
</evidence>
<feature type="signal peptide" evidence="1">
    <location>
        <begin position="1"/>
        <end position="20"/>
    </location>
</feature>
<name>A0A183V9F8_TOXCA</name>
<dbReference type="Proteomes" id="UP000050794">
    <property type="component" value="Unassembled WGS sequence"/>
</dbReference>
<protein>
    <submittedName>
        <fullName evidence="4">Lipocalin</fullName>
    </submittedName>
</protein>
<feature type="chain" id="PRO_5044553702" evidence="1">
    <location>
        <begin position="21"/>
        <end position="163"/>
    </location>
</feature>
<dbReference type="WBParaSite" id="TCNE_0001737901-mRNA-1">
    <property type="protein sequence ID" value="TCNE_0001737901-mRNA-1"/>
    <property type="gene ID" value="TCNE_0001737901"/>
</dbReference>
<keyword evidence="1" id="KW-0732">Signal</keyword>
<evidence type="ECO:0000313" key="4">
    <source>
        <dbReference type="WBParaSite" id="TCNE_0001737901-mRNA-1"/>
    </source>
</evidence>
<reference evidence="4" key="1">
    <citation type="submission" date="2016-06" db="UniProtKB">
        <authorList>
            <consortium name="WormBaseParasite"/>
        </authorList>
    </citation>
    <scope>IDENTIFICATION</scope>
</reference>
<gene>
    <name evidence="2" type="ORF">TCNE_LOCUS17378</name>
</gene>
<evidence type="ECO:0000313" key="2">
    <source>
        <dbReference type="EMBL" id="VDM48699.1"/>
    </source>
</evidence>